<accession>A0A2V2NGI9</accession>
<sequence length="367" mass="40159">MDNIYDLWIGERQVSIPVAIASMAGVTDGAYIRDRAAHVGIGFIGGYAIDEATISAARELSHQGREEFLPRDPIAEISAQIELVAAAGVIPGINIRASEVDSLVTLSKNIGDRALYEIDAHCRQQAMIDAGCGEFLLTHPQKLLSYVQALKITGVTVSVKIRAGVAPNDAELAKLLWKAGADIIHVDLMDFGPAKIREIRNVCPVFLIANNGVTDFEKAKDYFAHGADMVSLARRSDEKTLSGISQALAQFTREHGWYNSPKQLCRGGDIRSLAFCCMPVKPCPLLPALEKLKISPQEFVAMKMEGVKDTILEAGTSTCFGSLAYCCKDTTPCMFRDSTLKQSGIKRSIYMQQKRDLARKIMNKIFS</sequence>
<dbReference type="EMBL" id="QGMY01000002">
    <property type="protein sequence ID" value="PWR74443.1"/>
    <property type="molecule type" value="Genomic_DNA"/>
</dbReference>
<name>A0A2V2NGI9_9EURY</name>
<dbReference type="InterPro" id="IPR037347">
    <property type="entry name" value="MJ0144_FMN"/>
</dbReference>
<dbReference type="InterPro" id="IPR035587">
    <property type="entry name" value="DUS-like_FMN-bd"/>
</dbReference>
<feature type="domain" description="DUS-like FMN-binding" evidence="1">
    <location>
        <begin position="121"/>
        <end position="235"/>
    </location>
</feature>
<comment type="caution">
    <text evidence="2">The sequence shown here is derived from an EMBL/GenBank/DDBJ whole genome shotgun (WGS) entry which is preliminary data.</text>
</comment>
<dbReference type="Proteomes" id="UP000245657">
    <property type="component" value="Unassembled WGS sequence"/>
</dbReference>
<protein>
    <submittedName>
        <fullName evidence="2">Methanogenesis marker 9 domain-containing protein</fullName>
    </submittedName>
</protein>
<dbReference type="Pfam" id="PF01207">
    <property type="entry name" value="Dus"/>
    <property type="match status" value="1"/>
</dbReference>
<evidence type="ECO:0000313" key="3">
    <source>
        <dbReference type="Proteomes" id="UP000245657"/>
    </source>
</evidence>
<gene>
    <name evidence="2" type="ORF">DK846_04670</name>
</gene>
<keyword evidence="3" id="KW-1185">Reference proteome</keyword>
<dbReference type="AlphaFoldDB" id="A0A2V2NGI9"/>
<dbReference type="Gene3D" id="3.20.20.70">
    <property type="entry name" value="Aldolase class I"/>
    <property type="match status" value="1"/>
</dbReference>
<organism evidence="2 3">
    <name type="scientific">Methanospirillum lacunae</name>
    <dbReference type="NCBI Taxonomy" id="668570"/>
    <lineage>
        <taxon>Archaea</taxon>
        <taxon>Methanobacteriati</taxon>
        <taxon>Methanobacteriota</taxon>
        <taxon>Stenosarchaea group</taxon>
        <taxon>Methanomicrobia</taxon>
        <taxon>Methanomicrobiales</taxon>
        <taxon>Methanospirillaceae</taxon>
        <taxon>Methanospirillum</taxon>
    </lineage>
</organism>
<evidence type="ECO:0000259" key="1">
    <source>
        <dbReference type="Pfam" id="PF01207"/>
    </source>
</evidence>
<dbReference type="CDD" id="cd02911">
    <property type="entry name" value="arch_FMN"/>
    <property type="match status" value="1"/>
</dbReference>
<evidence type="ECO:0000313" key="2">
    <source>
        <dbReference type="EMBL" id="PWR74443.1"/>
    </source>
</evidence>
<dbReference type="SUPFAM" id="SSF51395">
    <property type="entry name" value="FMN-linked oxidoreductases"/>
    <property type="match status" value="1"/>
</dbReference>
<reference evidence="2 3" key="1">
    <citation type="submission" date="2018-05" db="EMBL/GenBank/DDBJ databases">
        <title>Draft genome of Methanospirillum lacunae Ki8-1.</title>
        <authorList>
            <person name="Dueholm M.S."/>
            <person name="Nielsen P.H."/>
            <person name="Bakmann L.F."/>
            <person name="Otzen D.E."/>
        </authorList>
    </citation>
    <scope>NUCLEOTIDE SEQUENCE [LARGE SCALE GENOMIC DNA]</scope>
    <source>
        <strain evidence="2 3">Ki8-1</strain>
    </source>
</reference>
<dbReference type="OrthoDB" id="145053at2157"/>
<dbReference type="InterPro" id="IPR013785">
    <property type="entry name" value="Aldolase_TIM"/>
</dbReference>
<proteinExistence type="predicted"/>
<dbReference type="RefSeq" id="WP_109967722.1">
    <property type="nucleotide sequence ID" value="NZ_CP176093.1"/>
</dbReference>
<dbReference type="GeneID" id="97549835"/>
<dbReference type="NCBIfam" id="TIGR03277">
    <property type="entry name" value="methan_mark_9"/>
    <property type="match status" value="1"/>
</dbReference>
<dbReference type="InterPro" id="IPR017671">
    <property type="entry name" value="Methan_mark_9"/>
</dbReference>